<evidence type="ECO:0000256" key="1">
    <source>
        <dbReference type="ARBA" id="ARBA00022723"/>
    </source>
</evidence>
<dbReference type="STRING" id="686832.A0A0C2Y443"/>
<evidence type="ECO:0000313" key="7">
    <source>
        <dbReference type="Proteomes" id="UP000053424"/>
    </source>
</evidence>
<dbReference type="Proteomes" id="UP000053424">
    <property type="component" value="Unassembled WGS sequence"/>
</dbReference>
<accession>A0A0C2Y443</accession>
<keyword evidence="7" id="KW-1185">Reference proteome</keyword>
<dbReference type="InterPro" id="IPR002893">
    <property type="entry name" value="Znf_MYND"/>
</dbReference>
<keyword evidence="1" id="KW-0479">Metal-binding</keyword>
<dbReference type="AlphaFoldDB" id="A0A0C2Y443"/>
<dbReference type="HOGENOM" id="CLU_497001_0_0_1"/>
<gene>
    <name evidence="6" type="ORF">M413DRAFT_14330</name>
</gene>
<dbReference type="Pfam" id="PF01753">
    <property type="entry name" value="zf-MYND"/>
    <property type="match status" value="1"/>
</dbReference>
<sequence length="455" mass="50834">MGQLNCGYPSGFAWLEVIIAYSRFTHVERIPLGISPKASGIVFFPESCKEAAPELAKGSCTALGKIFGAPWRLSTEYKELEEAVGGEFKRLGVRAEALWTIAVSSSRGLPHAAFKSYFDSLKESIGLSSLRIVPPASIIFSTVKVDGEPDVDLKTNIAWPEVPKQTWNYVKLRNAASPKTELDPDPKQQWAKQEAHMDAFLMGLEKRTEEVVRAEADAGDPEASVEYGLRLYLGIACARDRTLSRVYFIKSLCAPNATDTLKAMTHGLLINWYLFISKEFMQIRYLYAACHHANISAPTDAMLAMEERKEQLRLASDKLHIQRMKQPNRYRCATPKCGIESDTGAKLSQCGGSCDFDKKPRYCSKKCQKFDWQNHKPFCRPGFLSVPVRMSYGSTRYLSSSTMDPEELKKLGEDAEAKGVEANANSDLDMEFLQSAIALNSRTKKENRPELLAIL</sequence>
<proteinExistence type="predicted"/>
<dbReference type="OrthoDB" id="432970at2759"/>
<keyword evidence="2 4" id="KW-0863">Zinc-finger</keyword>
<reference evidence="6 7" key="1">
    <citation type="submission" date="2014-04" db="EMBL/GenBank/DDBJ databases">
        <authorList>
            <consortium name="DOE Joint Genome Institute"/>
            <person name="Kuo A."/>
            <person name="Gay G."/>
            <person name="Dore J."/>
            <person name="Kohler A."/>
            <person name="Nagy L.G."/>
            <person name="Floudas D."/>
            <person name="Copeland A."/>
            <person name="Barry K.W."/>
            <person name="Cichocki N."/>
            <person name="Veneault-Fourrey C."/>
            <person name="LaButti K."/>
            <person name="Lindquist E.A."/>
            <person name="Lipzen A."/>
            <person name="Lundell T."/>
            <person name="Morin E."/>
            <person name="Murat C."/>
            <person name="Sun H."/>
            <person name="Tunlid A."/>
            <person name="Henrissat B."/>
            <person name="Grigoriev I.V."/>
            <person name="Hibbett D.S."/>
            <person name="Martin F."/>
            <person name="Nordberg H.P."/>
            <person name="Cantor M.N."/>
            <person name="Hua S.X."/>
        </authorList>
    </citation>
    <scope>NUCLEOTIDE SEQUENCE [LARGE SCALE GENOMIC DNA]</scope>
    <source>
        <strain evidence="7">h7</strain>
    </source>
</reference>
<evidence type="ECO:0000256" key="3">
    <source>
        <dbReference type="ARBA" id="ARBA00022833"/>
    </source>
</evidence>
<organism evidence="6 7">
    <name type="scientific">Hebeloma cylindrosporum</name>
    <dbReference type="NCBI Taxonomy" id="76867"/>
    <lineage>
        <taxon>Eukaryota</taxon>
        <taxon>Fungi</taxon>
        <taxon>Dikarya</taxon>
        <taxon>Basidiomycota</taxon>
        <taxon>Agaricomycotina</taxon>
        <taxon>Agaricomycetes</taxon>
        <taxon>Agaricomycetidae</taxon>
        <taxon>Agaricales</taxon>
        <taxon>Agaricineae</taxon>
        <taxon>Hymenogastraceae</taxon>
        <taxon>Hebeloma</taxon>
    </lineage>
</organism>
<protein>
    <recommendedName>
        <fullName evidence="5">MYND-type domain-containing protein</fullName>
    </recommendedName>
</protein>
<evidence type="ECO:0000259" key="5">
    <source>
        <dbReference type="PROSITE" id="PS50865"/>
    </source>
</evidence>
<reference evidence="7" key="2">
    <citation type="submission" date="2015-01" db="EMBL/GenBank/DDBJ databases">
        <title>Evolutionary Origins and Diversification of the Mycorrhizal Mutualists.</title>
        <authorList>
            <consortium name="DOE Joint Genome Institute"/>
            <consortium name="Mycorrhizal Genomics Consortium"/>
            <person name="Kohler A."/>
            <person name="Kuo A."/>
            <person name="Nagy L.G."/>
            <person name="Floudas D."/>
            <person name="Copeland A."/>
            <person name="Barry K.W."/>
            <person name="Cichocki N."/>
            <person name="Veneault-Fourrey C."/>
            <person name="LaButti K."/>
            <person name="Lindquist E.A."/>
            <person name="Lipzen A."/>
            <person name="Lundell T."/>
            <person name="Morin E."/>
            <person name="Murat C."/>
            <person name="Riley R."/>
            <person name="Ohm R."/>
            <person name="Sun H."/>
            <person name="Tunlid A."/>
            <person name="Henrissat B."/>
            <person name="Grigoriev I.V."/>
            <person name="Hibbett D.S."/>
            <person name="Martin F."/>
        </authorList>
    </citation>
    <scope>NUCLEOTIDE SEQUENCE [LARGE SCALE GENOMIC DNA]</scope>
    <source>
        <strain evidence="7">h7</strain>
    </source>
</reference>
<dbReference type="SUPFAM" id="SSF144232">
    <property type="entry name" value="HIT/MYND zinc finger-like"/>
    <property type="match status" value="1"/>
</dbReference>
<dbReference type="Gene3D" id="6.10.140.2220">
    <property type="match status" value="1"/>
</dbReference>
<dbReference type="EMBL" id="KN831813">
    <property type="protein sequence ID" value="KIM35847.1"/>
    <property type="molecule type" value="Genomic_DNA"/>
</dbReference>
<feature type="domain" description="MYND-type" evidence="5">
    <location>
        <begin position="334"/>
        <end position="379"/>
    </location>
</feature>
<dbReference type="PROSITE" id="PS50865">
    <property type="entry name" value="ZF_MYND_2"/>
    <property type="match status" value="1"/>
</dbReference>
<evidence type="ECO:0000256" key="4">
    <source>
        <dbReference type="PROSITE-ProRule" id="PRU00134"/>
    </source>
</evidence>
<keyword evidence="3" id="KW-0862">Zinc</keyword>
<evidence type="ECO:0000256" key="2">
    <source>
        <dbReference type="ARBA" id="ARBA00022771"/>
    </source>
</evidence>
<name>A0A0C2Y443_HEBCY</name>
<dbReference type="GO" id="GO:0008270">
    <property type="term" value="F:zinc ion binding"/>
    <property type="evidence" value="ECO:0007669"/>
    <property type="project" value="UniProtKB-KW"/>
</dbReference>
<evidence type="ECO:0000313" key="6">
    <source>
        <dbReference type="EMBL" id="KIM35847.1"/>
    </source>
</evidence>